<name>A0AAX4MX97_9CAUD</name>
<dbReference type="InterPro" id="IPR036249">
    <property type="entry name" value="Thioredoxin-like_sf"/>
</dbReference>
<dbReference type="SUPFAM" id="SSF52833">
    <property type="entry name" value="Thioredoxin-like"/>
    <property type="match status" value="1"/>
</dbReference>
<evidence type="ECO:0000313" key="1">
    <source>
        <dbReference type="EMBL" id="WYV99082.1"/>
    </source>
</evidence>
<keyword evidence="2" id="KW-1185">Reference proteome</keyword>
<sequence length="85" mass="9629">MYIIYGKKDCAACDQAQKLLERKGVMHNVLKLDEDYDMEHLMEVCETLECVPPRSFPFIVKAFGLPEGEGDYALTLASLQMELGK</sequence>
<gene>
    <name evidence="1" type="ORF">Amme3_00086</name>
</gene>
<accession>A0AAX4MX97</accession>
<organism evidence="1 2">
    <name type="scientific">Pseudomonas phage vB_PpuM-Amme-3</name>
    <dbReference type="NCBI Taxonomy" id="3132617"/>
    <lineage>
        <taxon>Viruses</taxon>
        <taxon>Duplodnaviria</taxon>
        <taxon>Heunggongvirae</taxon>
        <taxon>Uroviricota</taxon>
        <taxon>Caudoviricetes</taxon>
        <taxon>Vandenendeviridae</taxon>
        <taxon>Gorskivirinae</taxon>
        <taxon>Tartuvirus</taxon>
        <taxon>Tartuvirus amme3</taxon>
    </lineage>
</organism>
<evidence type="ECO:0008006" key="3">
    <source>
        <dbReference type="Google" id="ProtNLM"/>
    </source>
</evidence>
<reference evidence="1 2" key="1">
    <citation type="submission" date="2024-03" db="EMBL/GenBank/DDBJ databases">
        <title>Isolation and characterization of a phage collection against Pseudomonas putida.</title>
        <authorList>
            <person name="Brauer A."/>
            <person name="Rosendahl S."/>
            <person name="Kangsep A."/>
            <person name="Rikberg R."/>
            <person name="Lewanczyk A.C."/>
            <person name="Horak R."/>
            <person name="Tamman H."/>
        </authorList>
    </citation>
    <scope>NUCLEOTIDE SEQUENCE [LARGE SCALE GENOMIC DNA]</scope>
</reference>
<proteinExistence type="predicted"/>
<dbReference type="Proteomes" id="UP001438490">
    <property type="component" value="Segment"/>
</dbReference>
<dbReference type="Gene3D" id="3.40.30.10">
    <property type="entry name" value="Glutaredoxin"/>
    <property type="match status" value="1"/>
</dbReference>
<dbReference type="EMBL" id="PP496413">
    <property type="protein sequence ID" value="WYV99082.1"/>
    <property type="molecule type" value="Genomic_DNA"/>
</dbReference>
<evidence type="ECO:0000313" key="2">
    <source>
        <dbReference type="Proteomes" id="UP001438490"/>
    </source>
</evidence>
<protein>
    <recommendedName>
        <fullName evidence="3">Glutaredoxin</fullName>
    </recommendedName>
</protein>